<protein>
    <submittedName>
        <fullName evidence="2">Uncharacterized protein</fullName>
    </submittedName>
</protein>
<dbReference type="AlphaFoldDB" id="A0ABD0JBL3"/>
<keyword evidence="3" id="KW-1185">Reference proteome</keyword>
<name>A0ABD0JBL3_9CAEN</name>
<dbReference type="Proteomes" id="UP001519460">
    <property type="component" value="Unassembled WGS sequence"/>
</dbReference>
<organism evidence="2 3">
    <name type="scientific">Batillaria attramentaria</name>
    <dbReference type="NCBI Taxonomy" id="370345"/>
    <lineage>
        <taxon>Eukaryota</taxon>
        <taxon>Metazoa</taxon>
        <taxon>Spiralia</taxon>
        <taxon>Lophotrochozoa</taxon>
        <taxon>Mollusca</taxon>
        <taxon>Gastropoda</taxon>
        <taxon>Caenogastropoda</taxon>
        <taxon>Sorbeoconcha</taxon>
        <taxon>Cerithioidea</taxon>
        <taxon>Batillariidae</taxon>
        <taxon>Batillaria</taxon>
    </lineage>
</organism>
<feature type="compositionally biased region" description="Basic and acidic residues" evidence="1">
    <location>
        <begin position="162"/>
        <end position="176"/>
    </location>
</feature>
<sequence>MGGDQRNDVKRVRVTIEYEDGTEYSFLAKGRDEERLEEGNVEDVSRSALQKILEVKIRHRISYTALHELRMVGVAAIPPQMNLSEEFKRLATCLDVYGPPVTRPQLDGCYRSLQGLLQLVLQRDKYAGVLERGEVLLRLACDGAKITKHKDSVRATIKVVHGQRDELTPENGRESKSPSAADSDEEGANSPPEEPITSRSKPKLHLGLPVLSLVGRSFTQFLHQGRLPPTGSQDGASASDSQDGTAPKNHPPPAARPLVPLSDRILH</sequence>
<gene>
    <name evidence="2" type="ORF">BaRGS_00036736</name>
</gene>
<comment type="caution">
    <text evidence="2">The sequence shown here is derived from an EMBL/GenBank/DDBJ whole genome shotgun (WGS) entry which is preliminary data.</text>
</comment>
<proteinExistence type="predicted"/>
<evidence type="ECO:0000256" key="1">
    <source>
        <dbReference type="SAM" id="MobiDB-lite"/>
    </source>
</evidence>
<feature type="region of interest" description="Disordered" evidence="1">
    <location>
        <begin position="159"/>
        <end position="202"/>
    </location>
</feature>
<feature type="region of interest" description="Disordered" evidence="1">
    <location>
        <begin position="223"/>
        <end position="267"/>
    </location>
</feature>
<accession>A0ABD0JBL3</accession>
<feature type="compositionally biased region" description="Low complexity" evidence="1">
    <location>
        <begin position="230"/>
        <end position="246"/>
    </location>
</feature>
<evidence type="ECO:0000313" key="3">
    <source>
        <dbReference type="Proteomes" id="UP001519460"/>
    </source>
</evidence>
<dbReference type="EMBL" id="JACVVK020000525">
    <property type="protein sequence ID" value="KAK7468032.1"/>
    <property type="molecule type" value="Genomic_DNA"/>
</dbReference>
<reference evidence="2 3" key="1">
    <citation type="journal article" date="2023" name="Sci. Data">
        <title>Genome assembly of the Korean intertidal mud-creeper Batillaria attramentaria.</title>
        <authorList>
            <person name="Patra A.K."/>
            <person name="Ho P.T."/>
            <person name="Jun S."/>
            <person name="Lee S.J."/>
            <person name="Kim Y."/>
            <person name="Won Y.J."/>
        </authorList>
    </citation>
    <scope>NUCLEOTIDE SEQUENCE [LARGE SCALE GENOMIC DNA]</scope>
    <source>
        <strain evidence="2">Wonlab-2016</strain>
    </source>
</reference>
<evidence type="ECO:0000313" key="2">
    <source>
        <dbReference type="EMBL" id="KAK7468032.1"/>
    </source>
</evidence>